<feature type="region of interest" description="Disordered" evidence="1">
    <location>
        <begin position="26"/>
        <end position="64"/>
    </location>
</feature>
<dbReference type="EMBL" id="FOVD01000009">
    <property type="protein sequence ID" value="SFN84220.1"/>
    <property type="molecule type" value="Genomic_DNA"/>
</dbReference>
<keyword evidence="4" id="KW-1185">Reference proteome</keyword>
<dbReference type="AlphaFoldDB" id="A0A1I5CB18"/>
<sequence length="64" mass="6901">MKNKTLKLALASLLLMSAVSFAKEINQNKNNTTTHNDGPKGKGPIGTTTPPDDTIDPTKPDRPR</sequence>
<dbReference type="Proteomes" id="UP000198769">
    <property type="component" value="Unassembled WGS sequence"/>
</dbReference>
<feature type="signal peptide" evidence="2">
    <location>
        <begin position="1"/>
        <end position="22"/>
    </location>
</feature>
<evidence type="ECO:0000313" key="3">
    <source>
        <dbReference type="EMBL" id="SFN84220.1"/>
    </source>
</evidence>
<reference evidence="4" key="1">
    <citation type="submission" date="2016-10" db="EMBL/GenBank/DDBJ databases">
        <authorList>
            <person name="Varghese N."/>
            <person name="Submissions S."/>
        </authorList>
    </citation>
    <scope>NUCLEOTIDE SEQUENCE [LARGE SCALE GENOMIC DNA]</scope>
    <source>
        <strain evidence="4">DSM 25575</strain>
    </source>
</reference>
<keyword evidence="2" id="KW-0732">Signal</keyword>
<feature type="chain" id="PRO_5011510443" evidence="2">
    <location>
        <begin position="23"/>
        <end position="64"/>
    </location>
</feature>
<evidence type="ECO:0000256" key="2">
    <source>
        <dbReference type="SAM" id="SignalP"/>
    </source>
</evidence>
<gene>
    <name evidence="3" type="ORF">SAMN05421594_4424</name>
</gene>
<feature type="compositionally biased region" description="Polar residues" evidence="1">
    <location>
        <begin position="26"/>
        <end position="36"/>
    </location>
</feature>
<name>A0A1I5CB18_CHROL</name>
<accession>A0A1I5CB18</accession>
<organism evidence="3 4">
    <name type="scientific">Chryseobacterium oleae</name>
    <dbReference type="NCBI Taxonomy" id="491207"/>
    <lineage>
        <taxon>Bacteria</taxon>
        <taxon>Pseudomonadati</taxon>
        <taxon>Bacteroidota</taxon>
        <taxon>Flavobacteriia</taxon>
        <taxon>Flavobacteriales</taxon>
        <taxon>Weeksellaceae</taxon>
        <taxon>Chryseobacterium group</taxon>
        <taxon>Chryseobacterium</taxon>
    </lineage>
</organism>
<evidence type="ECO:0000256" key="1">
    <source>
        <dbReference type="SAM" id="MobiDB-lite"/>
    </source>
</evidence>
<protein>
    <submittedName>
        <fullName evidence="3">Uncharacterized protein</fullName>
    </submittedName>
</protein>
<proteinExistence type="predicted"/>
<dbReference type="RefSeq" id="WP_090027190.1">
    <property type="nucleotide sequence ID" value="NZ_FOVD01000009.1"/>
</dbReference>
<evidence type="ECO:0000313" key="4">
    <source>
        <dbReference type="Proteomes" id="UP000198769"/>
    </source>
</evidence>